<reference evidence="10 11" key="1">
    <citation type="submission" date="2020-08" db="EMBL/GenBank/DDBJ databases">
        <title>Edaphobacter telluris sp. nov. and Acidobacterium dinghuensis sp. nov., two acidobacteria isolated from forest soil.</title>
        <authorList>
            <person name="Fu J."/>
            <person name="Qiu L."/>
        </authorList>
    </citation>
    <scope>NUCLEOTIDE SEQUENCE [LARGE SCALE GENOMIC DNA]</scope>
    <source>
        <strain evidence="10">4Y35</strain>
    </source>
</reference>
<feature type="transmembrane region" description="Helical" evidence="7">
    <location>
        <begin position="735"/>
        <end position="757"/>
    </location>
</feature>
<keyword evidence="5 7" id="KW-0472">Membrane</keyword>
<keyword evidence="11" id="KW-1185">Reference proteome</keyword>
<dbReference type="InterPro" id="IPR003838">
    <property type="entry name" value="ABC3_permease_C"/>
</dbReference>
<evidence type="ECO:0000256" key="3">
    <source>
        <dbReference type="ARBA" id="ARBA00022692"/>
    </source>
</evidence>
<dbReference type="EMBL" id="CP060394">
    <property type="protein sequence ID" value="QNI30805.1"/>
    <property type="molecule type" value="Genomic_DNA"/>
</dbReference>
<dbReference type="Pfam" id="PF12704">
    <property type="entry name" value="MacB_PCD"/>
    <property type="match status" value="2"/>
</dbReference>
<feature type="domain" description="ABC3 transporter permease C-terminal" evidence="8">
    <location>
        <begin position="686"/>
        <end position="799"/>
    </location>
</feature>
<name>A0A7G8BE35_9BACT</name>
<comment type="similarity">
    <text evidence="6">Belongs to the ABC-4 integral membrane protein family.</text>
</comment>
<evidence type="ECO:0000259" key="9">
    <source>
        <dbReference type="Pfam" id="PF12704"/>
    </source>
</evidence>
<feature type="transmembrane region" description="Helical" evidence="7">
    <location>
        <begin position="769"/>
        <end position="789"/>
    </location>
</feature>
<sequence>MQSFLQDLRYALRQLRKTPGFGATVIATLALSIGITAAVFSVLYAMLIRPLPYQDTDRIVALETRSPEGYTQPAAYPEYQDWRRMSHGFSALAGYSGYGSVNFEGPTGPIALHVVKGTDNFFDVFGVNPILGRTFAPGEDEDGKNDVVVLSYETWQQLFGGRNDVIGEKVKLDGNAYTVIGVMPAGFRFPIGKVNAIYTPLHMVKQQREGRGSHWMPTVGRLRAGVSLSQAQADLSQVFDDLGRQYPDTKGRKVKLTDLETFVLGKSDSSLKLLLYAVMALLLIGCVNVAGLMLARGVKREREMALRSAVGAARARIVRQILTEALVFAVCGALGGVVLAAGLLRVIRMLLISALSRGAEVTLNVPVLLAALFVAVLVTILAALIPALRLSGTAPSMALRAGGSVGTSRGQHRLRAAFVVTQVALALALLVVSGLLTHLLGSLRNTDLGFSPDHILTAEVDLSPGRYDGRDMMADFYTPMLEKVRAIPGVEAAGIIQVLPIQNWGWNSEIHVIGTPPAPANAVTLAEDRIMTPGYYDVFKDRLVRGRLLDPTIDTRGSKPIIVVNEAFVKKFIPVGRDPIGMQIDQDDHNTIVGVVKDIRQNIYEPPLAEMDYMASQVPPGWEQAVLNNVTLVVRTSVAPESIGPSLRKVFHDVDPTLPFRTPETMQSVIADTLIFERLENWLFGTFAALAVLLAIVGLYGLISHEVELSTRDIGVRMALGASRGRILSGIYRRVGWMLGGGVVIGLILTAFARKYISSVVEMHVDKDAGRILGLTLALIGAGLVAAFFPARRASSVEPVVALRDE</sequence>
<comment type="subcellular location">
    <subcellularLocation>
        <location evidence="1">Cell membrane</location>
        <topology evidence="1">Multi-pass membrane protein</topology>
    </subcellularLocation>
</comment>
<feature type="transmembrane region" description="Helical" evidence="7">
    <location>
        <begin position="273"/>
        <end position="295"/>
    </location>
</feature>
<dbReference type="PANTHER" id="PTHR30572:SF4">
    <property type="entry name" value="ABC TRANSPORTER PERMEASE YTRF"/>
    <property type="match status" value="1"/>
</dbReference>
<feature type="domain" description="MacB-like periplasmic core" evidence="9">
    <location>
        <begin position="24"/>
        <end position="237"/>
    </location>
</feature>
<evidence type="ECO:0000259" key="8">
    <source>
        <dbReference type="Pfam" id="PF02687"/>
    </source>
</evidence>
<dbReference type="PANTHER" id="PTHR30572">
    <property type="entry name" value="MEMBRANE COMPONENT OF TRANSPORTER-RELATED"/>
    <property type="match status" value="1"/>
</dbReference>
<keyword evidence="2" id="KW-1003">Cell membrane</keyword>
<feature type="transmembrane region" description="Helical" evidence="7">
    <location>
        <begin position="416"/>
        <end position="436"/>
    </location>
</feature>
<evidence type="ECO:0000313" key="10">
    <source>
        <dbReference type="EMBL" id="QNI30805.1"/>
    </source>
</evidence>
<evidence type="ECO:0000256" key="2">
    <source>
        <dbReference type="ARBA" id="ARBA00022475"/>
    </source>
</evidence>
<evidence type="ECO:0000256" key="4">
    <source>
        <dbReference type="ARBA" id="ARBA00022989"/>
    </source>
</evidence>
<feature type="transmembrane region" description="Helical" evidence="7">
    <location>
        <begin position="682"/>
        <end position="703"/>
    </location>
</feature>
<feature type="transmembrane region" description="Helical" evidence="7">
    <location>
        <begin position="325"/>
        <end position="347"/>
    </location>
</feature>
<evidence type="ECO:0000256" key="7">
    <source>
        <dbReference type="SAM" id="Phobius"/>
    </source>
</evidence>
<dbReference type="GO" id="GO:0022857">
    <property type="term" value="F:transmembrane transporter activity"/>
    <property type="evidence" value="ECO:0007669"/>
    <property type="project" value="TreeGrafter"/>
</dbReference>
<dbReference type="RefSeq" id="WP_186740930.1">
    <property type="nucleotide sequence ID" value="NZ_CP060394.1"/>
</dbReference>
<organism evidence="10 11">
    <name type="scientific">Alloacidobacterium dinghuense</name>
    <dbReference type="NCBI Taxonomy" id="2763107"/>
    <lineage>
        <taxon>Bacteria</taxon>
        <taxon>Pseudomonadati</taxon>
        <taxon>Acidobacteriota</taxon>
        <taxon>Terriglobia</taxon>
        <taxon>Terriglobales</taxon>
        <taxon>Acidobacteriaceae</taxon>
        <taxon>Alloacidobacterium</taxon>
    </lineage>
</organism>
<dbReference type="GO" id="GO:0005886">
    <property type="term" value="C:plasma membrane"/>
    <property type="evidence" value="ECO:0007669"/>
    <property type="project" value="UniProtKB-SubCell"/>
</dbReference>
<dbReference type="AlphaFoldDB" id="A0A7G8BE35"/>
<keyword evidence="3 7" id="KW-0812">Transmembrane</keyword>
<feature type="domain" description="ABC3 transporter permease C-terminal" evidence="8">
    <location>
        <begin position="280"/>
        <end position="393"/>
    </location>
</feature>
<dbReference type="Proteomes" id="UP000515312">
    <property type="component" value="Chromosome"/>
</dbReference>
<feature type="transmembrane region" description="Helical" evidence="7">
    <location>
        <begin position="21"/>
        <end position="47"/>
    </location>
</feature>
<gene>
    <name evidence="10" type="ORF">H7849_16995</name>
</gene>
<dbReference type="Pfam" id="PF02687">
    <property type="entry name" value="FtsX"/>
    <property type="match status" value="2"/>
</dbReference>
<dbReference type="InterPro" id="IPR050250">
    <property type="entry name" value="Macrolide_Exporter_MacB"/>
</dbReference>
<evidence type="ECO:0000256" key="1">
    <source>
        <dbReference type="ARBA" id="ARBA00004651"/>
    </source>
</evidence>
<dbReference type="InterPro" id="IPR017800">
    <property type="entry name" value="ADOP"/>
</dbReference>
<dbReference type="NCBIfam" id="TIGR03434">
    <property type="entry name" value="ADOP"/>
    <property type="match status" value="1"/>
</dbReference>
<evidence type="ECO:0000313" key="11">
    <source>
        <dbReference type="Proteomes" id="UP000515312"/>
    </source>
</evidence>
<feature type="transmembrane region" description="Helical" evidence="7">
    <location>
        <begin position="367"/>
        <end position="390"/>
    </location>
</feature>
<feature type="domain" description="MacB-like periplasmic core" evidence="9">
    <location>
        <begin position="421"/>
        <end position="643"/>
    </location>
</feature>
<evidence type="ECO:0000256" key="6">
    <source>
        <dbReference type="ARBA" id="ARBA00038076"/>
    </source>
</evidence>
<proteinExistence type="inferred from homology"/>
<accession>A0A7G8BE35</accession>
<protein>
    <submittedName>
        <fullName evidence="10">ABC transporter permease</fullName>
    </submittedName>
</protein>
<evidence type="ECO:0000256" key="5">
    <source>
        <dbReference type="ARBA" id="ARBA00023136"/>
    </source>
</evidence>
<dbReference type="KEGG" id="adin:H7849_16995"/>
<dbReference type="InterPro" id="IPR025857">
    <property type="entry name" value="MacB_PCD"/>
</dbReference>
<keyword evidence="4 7" id="KW-1133">Transmembrane helix</keyword>